<dbReference type="Proteomes" id="UP001221898">
    <property type="component" value="Unassembled WGS sequence"/>
</dbReference>
<comment type="caution">
    <text evidence="2">The sequence shown here is derived from an EMBL/GenBank/DDBJ whole genome shotgun (WGS) entry which is preliminary data.</text>
</comment>
<feature type="compositionally biased region" description="Basic and acidic residues" evidence="1">
    <location>
        <begin position="77"/>
        <end position="86"/>
    </location>
</feature>
<accession>A0AAD7RDT1</accession>
<gene>
    <name evidence="2" type="ORF">AAFF_G00243670</name>
</gene>
<dbReference type="Gene3D" id="3.10.10.10">
    <property type="entry name" value="HIV Type 1 Reverse Transcriptase, subunit A, domain 1"/>
    <property type="match status" value="1"/>
</dbReference>
<dbReference type="SUPFAM" id="SSF56672">
    <property type="entry name" value="DNA/RNA polymerases"/>
    <property type="match status" value="1"/>
</dbReference>
<feature type="region of interest" description="Disordered" evidence="1">
    <location>
        <begin position="222"/>
        <end position="265"/>
    </location>
</feature>
<evidence type="ECO:0000313" key="3">
    <source>
        <dbReference type="Proteomes" id="UP001221898"/>
    </source>
</evidence>
<evidence type="ECO:0000256" key="1">
    <source>
        <dbReference type="SAM" id="MobiDB-lite"/>
    </source>
</evidence>
<organism evidence="2 3">
    <name type="scientific">Aldrovandia affinis</name>
    <dbReference type="NCBI Taxonomy" id="143900"/>
    <lineage>
        <taxon>Eukaryota</taxon>
        <taxon>Metazoa</taxon>
        <taxon>Chordata</taxon>
        <taxon>Craniata</taxon>
        <taxon>Vertebrata</taxon>
        <taxon>Euteleostomi</taxon>
        <taxon>Actinopterygii</taxon>
        <taxon>Neopterygii</taxon>
        <taxon>Teleostei</taxon>
        <taxon>Notacanthiformes</taxon>
        <taxon>Halosauridae</taxon>
        <taxon>Aldrovandia</taxon>
    </lineage>
</organism>
<dbReference type="Gene3D" id="3.30.70.270">
    <property type="match status" value="1"/>
</dbReference>
<dbReference type="InterPro" id="IPR043502">
    <property type="entry name" value="DNA/RNA_pol_sf"/>
</dbReference>
<protein>
    <recommendedName>
        <fullName evidence="4">Gag-pol polyprotein</fullName>
    </recommendedName>
</protein>
<feature type="region of interest" description="Disordered" evidence="1">
    <location>
        <begin position="1"/>
        <end position="24"/>
    </location>
</feature>
<proteinExistence type="predicted"/>
<dbReference type="AlphaFoldDB" id="A0AAD7RDT1"/>
<evidence type="ECO:0000313" key="2">
    <source>
        <dbReference type="EMBL" id="KAJ8378347.1"/>
    </source>
</evidence>
<feature type="compositionally biased region" description="Polar residues" evidence="1">
    <location>
        <begin position="252"/>
        <end position="265"/>
    </location>
</feature>
<sequence>MTSIKRSSPGAIPESQTPSSPLLPRRIATLVFGSGIELREVEEAIREQEERLGVRRRRKTGATEMATSAELQGPAVRQERDPERPDGASVPVGSPCRPSAEEEWRVAFLRLNAVTRKDAYPLPRIDEALDHITGSSWFCSLDLRSGYWQVRMTLDAKAKTASPSSKGCGSSVQFKKGLSPKLQLHWRGPGEVVGWLSEVTYRVRMQPGVAFHQDRLAPYHPLTAEDAAGGPEGSPLNTTGSGGGHTARPRSTHSATAATKLSKQL</sequence>
<keyword evidence="3" id="KW-1185">Reference proteome</keyword>
<dbReference type="InterPro" id="IPR043128">
    <property type="entry name" value="Rev_trsase/Diguanyl_cyclase"/>
</dbReference>
<reference evidence="2" key="1">
    <citation type="journal article" date="2023" name="Science">
        <title>Genome structures resolve the early diversification of teleost fishes.</title>
        <authorList>
            <person name="Parey E."/>
            <person name="Louis A."/>
            <person name="Montfort J."/>
            <person name="Bouchez O."/>
            <person name="Roques C."/>
            <person name="Iampietro C."/>
            <person name="Lluch J."/>
            <person name="Castinel A."/>
            <person name="Donnadieu C."/>
            <person name="Desvignes T."/>
            <person name="Floi Bucao C."/>
            <person name="Jouanno E."/>
            <person name="Wen M."/>
            <person name="Mejri S."/>
            <person name="Dirks R."/>
            <person name="Jansen H."/>
            <person name="Henkel C."/>
            <person name="Chen W.J."/>
            <person name="Zahm M."/>
            <person name="Cabau C."/>
            <person name="Klopp C."/>
            <person name="Thompson A.W."/>
            <person name="Robinson-Rechavi M."/>
            <person name="Braasch I."/>
            <person name="Lecointre G."/>
            <person name="Bobe J."/>
            <person name="Postlethwait J.H."/>
            <person name="Berthelot C."/>
            <person name="Roest Crollius H."/>
            <person name="Guiguen Y."/>
        </authorList>
    </citation>
    <scope>NUCLEOTIDE SEQUENCE</scope>
    <source>
        <strain evidence="2">NC1722</strain>
    </source>
</reference>
<feature type="region of interest" description="Disordered" evidence="1">
    <location>
        <begin position="47"/>
        <end position="96"/>
    </location>
</feature>
<evidence type="ECO:0008006" key="4">
    <source>
        <dbReference type="Google" id="ProtNLM"/>
    </source>
</evidence>
<dbReference type="PANTHER" id="PTHR24559">
    <property type="entry name" value="TRANSPOSON TY3-I GAG-POL POLYPROTEIN"/>
    <property type="match status" value="1"/>
</dbReference>
<dbReference type="EMBL" id="JAINUG010000323">
    <property type="protein sequence ID" value="KAJ8378347.1"/>
    <property type="molecule type" value="Genomic_DNA"/>
</dbReference>
<dbReference type="PANTHER" id="PTHR24559:SF444">
    <property type="entry name" value="REVERSE TRANSCRIPTASE DOMAIN-CONTAINING PROTEIN"/>
    <property type="match status" value="1"/>
</dbReference>
<dbReference type="InterPro" id="IPR053134">
    <property type="entry name" value="RNA-dir_DNA_polymerase"/>
</dbReference>
<name>A0AAD7RDT1_9TELE</name>